<evidence type="ECO:0000256" key="3">
    <source>
        <dbReference type="ARBA" id="ARBA00023002"/>
    </source>
</evidence>
<dbReference type="PANTHER" id="PTHR46972:SF1">
    <property type="entry name" value="FAD DEPENDENT OXIDOREDUCTASE DOMAIN-CONTAINING PROTEIN"/>
    <property type="match status" value="1"/>
</dbReference>
<keyword evidence="4 5" id="KW-0503">Monooxygenase</keyword>
<keyword evidence="5" id="KW-0963">Cytoplasm</keyword>
<comment type="similarity">
    <text evidence="5">Belongs to the aromatic-ring hydroxylase family. TetX subfamily.</text>
</comment>
<evidence type="ECO:0000259" key="6">
    <source>
        <dbReference type="Pfam" id="PF01494"/>
    </source>
</evidence>
<reference evidence="7" key="2">
    <citation type="journal article" date="2024" name="Environ. Microbiol.">
        <title>Genome analysis and description of Tunturibacter gen. nov. expands the diversity of Terriglobia in tundra soils.</title>
        <authorList>
            <person name="Messyasz A."/>
            <person name="Mannisto M.K."/>
            <person name="Kerkhof L.J."/>
            <person name="Haggblom M.M."/>
        </authorList>
    </citation>
    <scope>NUCLEOTIDE SEQUENCE</scope>
    <source>
        <strain evidence="7">M8UP39</strain>
    </source>
</reference>
<keyword evidence="5" id="KW-0521">NADP</keyword>
<accession>A0AAU7YXG8</accession>
<comment type="catalytic activity">
    <reaction evidence="5">
        <text>a tetracycline + NADPH + O2 + H(+) = an 11a-hydroxytetracycline + NADP(+) + H2O</text>
        <dbReference type="Rhea" id="RHEA:61444"/>
        <dbReference type="ChEBI" id="CHEBI:15377"/>
        <dbReference type="ChEBI" id="CHEBI:15378"/>
        <dbReference type="ChEBI" id="CHEBI:15379"/>
        <dbReference type="ChEBI" id="CHEBI:57783"/>
        <dbReference type="ChEBI" id="CHEBI:58349"/>
        <dbReference type="ChEBI" id="CHEBI:144644"/>
        <dbReference type="ChEBI" id="CHEBI:144645"/>
    </reaction>
</comment>
<keyword evidence="5" id="KW-0547">Nucleotide-binding</keyword>
<comment type="subunit">
    <text evidence="5">Monomer.</text>
</comment>
<evidence type="ECO:0000313" key="7">
    <source>
        <dbReference type="EMBL" id="XCB21260.1"/>
    </source>
</evidence>
<dbReference type="InterPro" id="IPR043683">
    <property type="entry name" value="TetX_monooxygenase"/>
</dbReference>
<comment type="subcellular location">
    <subcellularLocation>
        <location evidence="5">Cytoplasm</location>
    </subcellularLocation>
</comment>
<dbReference type="PRINTS" id="PR00420">
    <property type="entry name" value="RNGMNOXGNASE"/>
</dbReference>
<feature type="binding site" evidence="5">
    <location>
        <position position="41"/>
    </location>
    <ligand>
        <name>NADPH</name>
        <dbReference type="ChEBI" id="CHEBI:57783"/>
    </ligand>
</feature>
<feature type="domain" description="FAD-binding" evidence="6">
    <location>
        <begin position="290"/>
        <end position="326"/>
    </location>
</feature>
<dbReference type="GO" id="GO:0071949">
    <property type="term" value="F:FAD binding"/>
    <property type="evidence" value="ECO:0007669"/>
    <property type="project" value="InterPro"/>
</dbReference>
<sequence length="384" mass="41977">MNNPKIGIVGAGPGGLVAARILSLQGKDVTVFERESSFSDRTQGGSLDIHADAGQIALSKAGLMDEFQKIARYADQEARLYNKQGKLMHIDTNVANKDRPETDRGHLRGLLLKSLPVEIVRWGTHVIGVTPLPDRGCAVNFADGTSEQFDLIVGADGTWSRVRPLLSDVTPKYTGVLIIEFGIDNVDERYPDTAEMAGRGLTFALGDSKALVAHRDANAHLGGYIGLRVEENWFQANWLDKLDDAAVREFMCKQFAGWSDDLLLWIRRSEGKLVPRGIYELPAGHQWEHREGVTLLGDAAHVMSPFGGDGANLAMMDGADLAEALLQSDWRAAVAMFEHTMCARAEIPARGAGQAIQEVFSPRGLEHSLQWAHIVEGHHAANQE</sequence>
<protein>
    <recommendedName>
        <fullName evidence="5">Flavin-dependent monooxygenase</fullName>
    </recommendedName>
    <alternativeName>
        <fullName evidence="5">TetX monooxygenase</fullName>
        <shortName evidence="5">TetX</shortName>
        <ecNumber evidence="5">1.14.13.-</ecNumber>
    </alternativeName>
</protein>
<dbReference type="GO" id="GO:0004497">
    <property type="term" value="F:monooxygenase activity"/>
    <property type="evidence" value="ECO:0007669"/>
    <property type="project" value="UniProtKB-UniRule"/>
</dbReference>
<evidence type="ECO:0000256" key="5">
    <source>
        <dbReference type="HAMAP-Rule" id="MF_00845"/>
    </source>
</evidence>
<evidence type="ECO:0000256" key="1">
    <source>
        <dbReference type="ARBA" id="ARBA00022630"/>
    </source>
</evidence>
<gene>
    <name evidence="7" type="ORF">RBB81_16940</name>
</gene>
<feature type="binding site" evidence="5">
    <location>
        <position position="298"/>
    </location>
    <ligand>
        <name>FAD</name>
        <dbReference type="ChEBI" id="CHEBI:57692"/>
    </ligand>
</feature>
<comment type="domain">
    <text evidence="5">Consists of an N-terminal FAD-binding domain with a Rossman fold and a C-terminal substrate-binding domain.</text>
</comment>
<name>A0AAU7YXG8_9BACT</name>
<keyword evidence="1 5" id="KW-0285">Flavoprotein</keyword>
<feature type="domain" description="FAD-binding" evidence="6">
    <location>
        <begin position="6"/>
        <end position="166"/>
    </location>
</feature>
<dbReference type="SUPFAM" id="SSF51905">
    <property type="entry name" value="FAD/NAD(P)-binding domain"/>
    <property type="match status" value="1"/>
</dbReference>
<dbReference type="InterPro" id="IPR002938">
    <property type="entry name" value="FAD-bd"/>
</dbReference>
<dbReference type="Gene3D" id="3.50.50.60">
    <property type="entry name" value="FAD/NAD(P)-binding domain"/>
    <property type="match status" value="1"/>
</dbReference>
<keyword evidence="3 5" id="KW-0560">Oxidoreductase</keyword>
<dbReference type="KEGG" id="tgi:RBB81_16940"/>
<dbReference type="HAMAP" id="MF_00845">
    <property type="entry name" value="TetX_monooxygenase"/>
    <property type="match status" value="1"/>
</dbReference>
<dbReference type="GO" id="GO:0046677">
    <property type="term" value="P:response to antibiotic"/>
    <property type="evidence" value="ECO:0007669"/>
    <property type="project" value="InterPro"/>
</dbReference>
<comment type="function">
    <text evidence="5">An FAD-requiring monooxygenase active on some tetracycline antibiotic derivatives, which leads to their inactivation. Hydroxylates carbon 11a of tetracycline and some analogs.</text>
</comment>
<dbReference type="RefSeq" id="WP_353071473.1">
    <property type="nucleotide sequence ID" value="NZ_CP132938.1"/>
</dbReference>
<dbReference type="AlphaFoldDB" id="A0AAU7YXG8"/>
<dbReference type="EC" id="1.14.13.-" evidence="5"/>
<dbReference type="Pfam" id="PF01494">
    <property type="entry name" value="FAD_binding_3"/>
    <property type="match status" value="2"/>
</dbReference>
<dbReference type="EMBL" id="CP132938">
    <property type="protein sequence ID" value="XCB21260.1"/>
    <property type="molecule type" value="Genomic_DNA"/>
</dbReference>
<dbReference type="GO" id="GO:0005737">
    <property type="term" value="C:cytoplasm"/>
    <property type="evidence" value="ECO:0007669"/>
    <property type="project" value="UniProtKB-SubCell"/>
</dbReference>
<dbReference type="PANTHER" id="PTHR46972">
    <property type="entry name" value="MONOOXYGENASE ASQM-RELATED"/>
    <property type="match status" value="1"/>
</dbReference>
<comment type="cofactor">
    <cofactor evidence="5">
        <name>FAD</name>
        <dbReference type="ChEBI" id="CHEBI:57692"/>
    </cofactor>
</comment>
<evidence type="ECO:0000256" key="4">
    <source>
        <dbReference type="ARBA" id="ARBA00023033"/>
    </source>
</evidence>
<proteinExistence type="inferred from homology"/>
<feature type="binding site" evidence="5">
    <location>
        <position position="48"/>
    </location>
    <ligand>
        <name>FAD</name>
        <dbReference type="ChEBI" id="CHEBI:57692"/>
    </ligand>
</feature>
<feature type="binding site" evidence="5">
    <location>
        <position position="104"/>
    </location>
    <ligand>
        <name>FAD</name>
        <dbReference type="ChEBI" id="CHEBI:57692"/>
    </ligand>
</feature>
<keyword evidence="2 5" id="KW-0274">FAD</keyword>
<dbReference type="InterPro" id="IPR036188">
    <property type="entry name" value="FAD/NAD-bd_sf"/>
</dbReference>
<reference evidence="7" key="1">
    <citation type="submission" date="2023-08" db="EMBL/GenBank/DDBJ databases">
        <authorList>
            <person name="Messyasz A."/>
            <person name="Mannisto M.K."/>
            <person name="Kerkhof L.J."/>
            <person name="Haggblom M."/>
        </authorList>
    </citation>
    <scope>NUCLEOTIDE SEQUENCE</scope>
    <source>
        <strain evidence="7">M8UP39</strain>
    </source>
</reference>
<organism evidence="7">
    <name type="scientific">Tunturiibacter gelidiferens</name>
    <dbReference type="NCBI Taxonomy" id="3069689"/>
    <lineage>
        <taxon>Bacteria</taxon>
        <taxon>Pseudomonadati</taxon>
        <taxon>Acidobacteriota</taxon>
        <taxon>Terriglobia</taxon>
        <taxon>Terriglobales</taxon>
        <taxon>Acidobacteriaceae</taxon>
        <taxon>Tunturiibacter</taxon>
    </lineage>
</organism>
<evidence type="ECO:0000256" key="2">
    <source>
        <dbReference type="ARBA" id="ARBA00022827"/>
    </source>
</evidence>